<gene>
    <name evidence="1" type="ORF">HERI1096_LOCUS17843</name>
</gene>
<accession>A0A7S3EZ69</accession>
<proteinExistence type="predicted"/>
<sequence>MPGLRPVSRAARLASRIYASTSASIMAATLAGQRESERSSVLAITGLAGAVDEEEEPNVGQTVDAATAGFDPSVLPGNARLFTLPPPAEMLAFKAESGARLKGYEIVRKFKDVGWCVGRVLTQATDASIKDAKRVANFRVFYECDGELLNQSLYPNTYARGASAAVGMWMVIACSSNMAALMPTEPELLALMPPAAP</sequence>
<dbReference type="EMBL" id="HBHX01032021">
    <property type="protein sequence ID" value="CAE0117144.1"/>
    <property type="molecule type" value="Transcribed_RNA"/>
</dbReference>
<name>A0A7S3EZ69_9EUKA</name>
<reference evidence="1" key="1">
    <citation type="submission" date="2021-01" db="EMBL/GenBank/DDBJ databases">
        <authorList>
            <person name="Corre E."/>
            <person name="Pelletier E."/>
            <person name="Niang G."/>
            <person name="Scheremetjew M."/>
            <person name="Finn R."/>
            <person name="Kale V."/>
            <person name="Holt S."/>
            <person name="Cochrane G."/>
            <person name="Meng A."/>
            <person name="Brown T."/>
            <person name="Cohen L."/>
        </authorList>
    </citation>
    <scope>NUCLEOTIDE SEQUENCE</scope>
    <source>
        <strain evidence="1">CCMP281</strain>
    </source>
</reference>
<dbReference type="AlphaFoldDB" id="A0A7S3EZ69"/>
<protein>
    <submittedName>
        <fullName evidence="1">Uncharacterized protein</fullName>
    </submittedName>
</protein>
<evidence type="ECO:0000313" key="1">
    <source>
        <dbReference type="EMBL" id="CAE0117144.1"/>
    </source>
</evidence>
<organism evidence="1">
    <name type="scientific">Haptolina ericina</name>
    <dbReference type="NCBI Taxonomy" id="156174"/>
    <lineage>
        <taxon>Eukaryota</taxon>
        <taxon>Haptista</taxon>
        <taxon>Haptophyta</taxon>
        <taxon>Prymnesiophyceae</taxon>
        <taxon>Prymnesiales</taxon>
        <taxon>Prymnesiaceae</taxon>
        <taxon>Haptolina</taxon>
    </lineage>
</organism>